<gene>
    <name evidence="1" type="ORF">P171DRAFT_443280</name>
</gene>
<sequence length="251" mass="28277">MHYFHILKPTGPLELLAGMIQVGQELTVDAEIRGRVYELVAAGDGTPINIKRRGMYRAIANMWAATASQRTFFEAAVTSASTRLAHMLVSHMSVARSARSFCQGVVRVGVKYDDLEAWLKTFWGETKPAQALKIRFTDYNRKLNSNIDLLPLLSAHYGINTSFKVDISFEIEDPFKFFESTTLDDGLSERERSFMASTNVKVPSSHKNEEWLAMLRDSPCIVRKIYANPLGYGYYAAKVVFVSSEIGFLTR</sequence>
<evidence type="ECO:0000313" key="1">
    <source>
        <dbReference type="EMBL" id="KAF2445648.1"/>
    </source>
</evidence>
<comment type="caution">
    <text evidence="1">The sequence shown here is derived from an EMBL/GenBank/DDBJ whole genome shotgun (WGS) entry which is preliminary data.</text>
</comment>
<name>A0A9P4PLT5_9PLEO</name>
<accession>A0A9P4PLT5</accession>
<reference evidence="1" key="1">
    <citation type="journal article" date="2020" name="Stud. Mycol.">
        <title>101 Dothideomycetes genomes: a test case for predicting lifestyles and emergence of pathogens.</title>
        <authorList>
            <person name="Haridas S."/>
            <person name="Albert R."/>
            <person name="Binder M."/>
            <person name="Bloem J."/>
            <person name="Labutti K."/>
            <person name="Salamov A."/>
            <person name="Andreopoulos B."/>
            <person name="Baker S."/>
            <person name="Barry K."/>
            <person name="Bills G."/>
            <person name="Bluhm B."/>
            <person name="Cannon C."/>
            <person name="Castanera R."/>
            <person name="Culley D."/>
            <person name="Daum C."/>
            <person name="Ezra D."/>
            <person name="Gonzalez J."/>
            <person name="Henrissat B."/>
            <person name="Kuo A."/>
            <person name="Liang C."/>
            <person name="Lipzen A."/>
            <person name="Lutzoni F."/>
            <person name="Magnuson J."/>
            <person name="Mondo S."/>
            <person name="Nolan M."/>
            <person name="Ohm R."/>
            <person name="Pangilinan J."/>
            <person name="Park H.-J."/>
            <person name="Ramirez L."/>
            <person name="Alfaro M."/>
            <person name="Sun H."/>
            <person name="Tritt A."/>
            <person name="Yoshinaga Y."/>
            <person name="Zwiers L.-H."/>
            <person name="Turgeon B."/>
            <person name="Goodwin S."/>
            <person name="Spatafora J."/>
            <person name="Crous P."/>
            <person name="Grigoriev I."/>
        </authorList>
    </citation>
    <scope>NUCLEOTIDE SEQUENCE</scope>
    <source>
        <strain evidence="1">CBS 690.94</strain>
    </source>
</reference>
<dbReference type="AlphaFoldDB" id="A0A9P4PLT5"/>
<evidence type="ECO:0000313" key="2">
    <source>
        <dbReference type="Proteomes" id="UP000799764"/>
    </source>
</evidence>
<proteinExistence type="predicted"/>
<organism evidence="1 2">
    <name type="scientific">Karstenula rhodostoma CBS 690.94</name>
    <dbReference type="NCBI Taxonomy" id="1392251"/>
    <lineage>
        <taxon>Eukaryota</taxon>
        <taxon>Fungi</taxon>
        <taxon>Dikarya</taxon>
        <taxon>Ascomycota</taxon>
        <taxon>Pezizomycotina</taxon>
        <taxon>Dothideomycetes</taxon>
        <taxon>Pleosporomycetidae</taxon>
        <taxon>Pleosporales</taxon>
        <taxon>Massarineae</taxon>
        <taxon>Didymosphaeriaceae</taxon>
        <taxon>Karstenula</taxon>
    </lineage>
</organism>
<dbReference type="Proteomes" id="UP000799764">
    <property type="component" value="Unassembled WGS sequence"/>
</dbReference>
<dbReference type="EMBL" id="MU001499">
    <property type="protein sequence ID" value="KAF2445648.1"/>
    <property type="molecule type" value="Genomic_DNA"/>
</dbReference>
<protein>
    <submittedName>
        <fullName evidence="1">Uncharacterized protein</fullName>
    </submittedName>
</protein>
<keyword evidence="2" id="KW-1185">Reference proteome</keyword>